<accession>A0A517W5L4</accession>
<dbReference type="Proteomes" id="UP000320722">
    <property type="component" value="Chromosome"/>
</dbReference>
<evidence type="ECO:0000313" key="1">
    <source>
        <dbReference type="EMBL" id="QDU00552.1"/>
    </source>
</evidence>
<dbReference type="RefSeq" id="WP_145035725.1">
    <property type="nucleotide sequence ID" value="NZ_CP036347.1"/>
</dbReference>
<name>A0A517W5L4_9PLAN</name>
<sequence>MVAVNILRLRFKQLGDYSFSLAFCLLLVAGCAENSSSSSKPEEVVDEKSGTPAKIRDFCPRDKSYDFLEYRIAGVPDEEVVWSGEEMVEAVRGLYSLNLTNTERLPRYESEMSGEVFSRLTASENLKMYQDQSLSLDQRLSDALKHLKSVNEIMELYVIAFEEQAVGDNEMIELFGAQLRVMTTTLDLLNEFLATIDKDDPTYDVRVQGMVRAKEGAYGMVETLLDLLEDSQDYRPDVRKRLLGYMQDSLPLLIPLLTQEQQAHLQELMHACQKDPQLQELQPELGDLLKALEEPNEVIPSETR</sequence>
<organism evidence="1 2">
    <name type="scientific">Gimesia chilikensis</name>
    <dbReference type="NCBI Taxonomy" id="2605989"/>
    <lineage>
        <taxon>Bacteria</taxon>
        <taxon>Pseudomonadati</taxon>
        <taxon>Planctomycetota</taxon>
        <taxon>Planctomycetia</taxon>
        <taxon>Planctomycetales</taxon>
        <taxon>Planctomycetaceae</taxon>
        <taxon>Gimesia</taxon>
    </lineage>
</organism>
<evidence type="ECO:0000313" key="2">
    <source>
        <dbReference type="Proteomes" id="UP000320722"/>
    </source>
</evidence>
<reference evidence="1 2" key="1">
    <citation type="submission" date="2019-02" db="EMBL/GenBank/DDBJ databases">
        <title>Deep-cultivation of Planctomycetes and their phenomic and genomic characterization uncovers novel biology.</title>
        <authorList>
            <person name="Wiegand S."/>
            <person name="Jogler M."/>
            <person name="Boedeker C."/>
            <person name="Pinto D."/>
            <person name="Vollmers J."/>
            <person name="Rivas-Marin E."/>
            <person name="Kohn T."/>
            <person name="Peeters S.H."/>
            <person name="Heuer A."/>
            <person name="Rast P."/>
            <person name="Oberbeckmann S."/>
            <person name="Bunk B."/>
            <person name="Jeske O."/>
            <person name="Meyerdierks A."/>
            <person name="Storesund J.E."/>
            <person name="Kallscheuer N."/>
            <person name="Luecker S."/>
            <person name="Lage O.M."/>
            <person name="Pohl T."/>
            <person name="Merkel B.J."/>
            <person name="Hornburger P."/>
            <person name="Mueller R.-W."/>
            <person name="Bruemmer F."/>
            <person name="Labrenz M."/>
            <person name="Spormann A.M."/>
            <person name="Op den Camp H."/>
            <person name="Overmann J."/>
            <person name="Amann R."/>
            <person name="Jetten M.S.M."/>
            <person name="Mascher T."/>
            <person name="Medema M.H."/>
            <person name="Devos D.P."/>
            <person name="Kaster A.-K."/>
            <person name="Ovreas L."/>
            <person name="Rohde M."/>
            <person name="Galperin M.Y."/>
            <person name="Jogler C."/>
        </authorList>
    </citation>
    <scope>NUCLEOTIDE SEQUENCE [LARGE SCALE GENOMIC DNA]</scope>
    <source>
        <strain evidence="1 2">V6</strain>
    </source>
</reference>
<dbReference type="EMBL" id="CP036347">
    <property type="protein sequence ID" value="QDU00552.1"/>
    <property type="molecule type" value="Genomic_DNA"/>
</dbReference>
<dbReference type="AlphaFoldDB" id="A0A517W5L4"/>
<proteinExistence type="predicted"/>
<gene>
    <name evidence="1" type="ORF">V6x_02270</name>
</gene>
<protein>
    <submittedName>
        <fullName evidence="1">Uncharacterized protein</fullName>
    </submittedName>
</protein>